<dbReference type="AlphaFoldDB" id="A0A381FPF7"/>
<dbReference type="EMBL" id="UFVR01000004">
    <property type="protein sequence ID" value="SUX48429.1"/>
    <property type="molecule type" value="Genomic_DNA"/>
</dbReference>
<proteinExistence type="predicted"/>
<reference evidence="1 2" key="1">
    <citation type="submission" date="2018-06" db="EMBL/GenBank/DDBJ databases">
        <authorList>
            <consortium name="Pathogen Informatics"/>
            <person name="Doyle S."/>
        </authorList>
    </citation>
    <scope>NUCLEOTIDE SEQUENCE [LARGE SCALE GENOMIC DNA]</scope>
    <source>
        <strain evidence="1 2">NCTC13532</strain>
    </source>
</reference>
<name>A0A381FPF7_9FLAO</name>
<evidence type="ECO:0000313" key="2">
    <source>
        <dbReference type="Proteomes" id="UP000254282"/>
    </source>
</evidence>
<evidence type="ECO:0000313" key="1">
    <source>
        <dbReference type="EMBL" id="SUX48429.1"/>
    </source>
</evidence>
<accession>A0A381FPF7</accession>
<protein>
    <submittedName>
        <fullName evidence="1">Uncharacterized protein</fullName>
    </submittedName>
</protein>
<dbReference type="Proteomes" id="UP000254282">
    <property type="component" value="Unassembled WGS sequence"/>
</dbReference>
<gene>
    <name evidence="1" type="ORF">NCTC13532_04046</name>
</gene>
<sequence>MISKESVIYSWSAGYDRICNLETVIGTRIYTQKLELIKSEDLTKKK</sequence>
<organism evidence="1 2">
    <name type="scientific">Chryseobacterium indoltheticum</name>
    <dbReference type="NCBI Taxonomy" id="254"/>
    <lineage>
        <taxon>Bacteria</taxon>
        <taxon>Pseudomonadati</taxon>
        <taxon>Bacteroidota</taxon>
        <taxon>Flavobacteriia</taxon>
        <taxon>Flavobacteriales</taxon>
        <taxon>Weeksellaceae</taxon>
        <taxon>Chryseobacterium group</taxon>
        <taxon>Chryseobacterium</taxon>
    </lineage>
</organism>